<dbReference type="PANTHER" id="PTHR41324:SF1">
    <property type="entry name" value="DUF2232 DOMAIN-CONTAINING PROTEIN"/>
    <property type="match status" value="1"/>
</dbReference>
<feature type="transmembrane region" description="Helical" evidence="1">
    <location>
        <begin position="13"/>
        <end position="40"/>
    </location>
</feature>
<keyword evidence="3" id="KW-1185">Reference proteome</keyword>
<feature type="transmembrane region" description="Helical" evidence="1">
    <location>
        <begin position="163"/>
        <end position="183"/>
    </location>
</feature>
<keyword evidence="1" id="KW-1133">Transmembrane helix</keyword>
<feature type="transmembrane region" description="Helical" evidence="1">
    <location>
        <begin position="52"/>
        <end position="69"/>
    </location>
</feature>
<dbReference type="PANTHER" id="PTHR41324">
    <property type="entry name" value="MEMBRANE PROTEIN-RELATED"/>
    <property type="match status" value="1"/>
</dbReference>
<dbReference type="OrthoDB" id="2987886at2"/>
<keyword evidence="1" id="KW-0812">Transmembrane</keyword>
<proteinExistence type="predicted"/>
<dbReference type="AlphaFoldDB" id="A0A1M4WYE7"/>
<protein>
    <submittedName>
        <fullName evidence="2">Uncharacterized conserved protein YybS, DUF2232 family</fullName>
    </submittedName>
</protein>
<feature type="transmembrane region" description="Helical" evidence="1">
    <location>
        <begin position="204"/>
        <end position="222"/>
    </location>
</feature>
<reference evidence="2 3" key="1">
    <citation type="submission" date="2016-11" db="EMBL/GenBank/DDBJ databases">
        <authorList>
            <person name="Jaros S."/>
            <person name="Januszkiewicz K."/>
            <person name="Wedrychowicz H."/>
        </authorList>
    </citation>
    <scope>NUCLEOTIDE SEQUENCE [LARGE SCALE GENOMIC DNA]</scope>
    <source>
        <strain evidence="2 3">DSM 44666</strain>
    </source>
</reference>
<dbReference type="EMBL" id="FQVL01000004">
    <property type="protein sequence ID" value="SHE85982.1"/>
    <property type="molecule type" value="Genomic_DNA"/>
</dbReference>
<name>A0A1M4WYE7_9BACL</name>
<evidence type="ECO:0000313" key="2">
    <source>
        <dbReference type="EMBL" id="SHE85982.1"/>
    </source>
</evidence>
<dbReference type="STRING" id="112248.SAMN05444392_10420"/>
<dbReference type="Proteomes" id="UP000184476">
    <property type="component" value="Unassembled WGS sequence"/>
</dbReference>
<organism evidence="2 3">
    <name type="scientific">Seinonella peptonophila</name>
    <dbReference type="NCBI Taxonomy" id="112248"/>
    <lineage>
        <taxon>Bacteria</taxon>
        <taxon>Bacillati</taxon>
        <taxon>Bacillota</taxon>
        <taxon>Bacilli</taxon>
        <taxon>Bacillales</taxon>
        <taxon>Thermoactinomycetaceae</taxon>
        <taxon>Seinonella</taxon>
    </lineage>
</organism>
<sequence>MSQNSTTGAIRDIFFYMGLFLLLLLSVLIPPINLITIWIIPLPIMMLTVRRNFWTAFISAFVVAVLIAIAYRSIAIALIDPILIGLVMGKVYRDQKQPSTDVVLSGIVTAFISLWIVLGLGEWLFSLLSKAQQYWAQVTQVQQQMTTVFGLKMETTPLNFYDILPFVLLLAVIPIPIFTFKLGRRWLTKQGFTREPMPRFHNWLLPRVFAYTTILLAILLMFSSFQQYPYLKVIYHILQLLFVLQGFSFCAFLLHVWGKSKLWLIPLIFLTLFIPILVLVMVVFGVLDASGSWRQRINNRYKK</sequence>
<evidence type="ECO:0000313" key="3">
    <source>
        <dbReference type="Proteomes" id="UP000184476"/>
    </source>
</evidence>
<feature type="transmembrane region" description="Helical" evidence="1">
    <location>
        <begin position="234"/>
        <end position="257"/>
    </location>
</feature>
<dbReference type="RefSeq" id="WP_073154427.1">
    <property type="nucleotide sequence ID" value="NZ_FQVL01000004.1"/>
</dbReference>
<dbReference type="Pfam" id="PF09991">
    <property type="entry name" value="DUF2232"/>
    <property type="match status" value="1"/>
</dbReference>
<feature type="transmembrane region" description="Helical" evidence="1">
    <location>
        <begin position="104"/>
        <end position="125"/>
    </location>
</feature>
<evidence type="ECO:0000256" key="1">
    <source>
        <dbReference type="SAM" id="Phobius"/>
    </source>
</evidence>
<dbReference type="InterPro" id="IPR018710">
    <property type="entry name" value="DUF2232"/>
</dbReference>
<accession>A0A1M4WYE7</accession>
<feature type="transmembrane region" description="Helical" evidence="1">
    <location>
        <begin position="264"/>
        <end position="287"/>
    </location>
</feature>
<keyword evidence="1" id="KW-0472">Membrane</keyword>
<gene>
    <name evidence="2" type="ORF">SAMN05444392_10420</name>
</gene>